<proteinExistence type="predicted"/>
<comment type="caution">
    <text evidence="2">The sequence shown here is derived from an EMBL/GenBank/DDBJ whole genome shotgun (WGS) entry which is preliminary data.</text>
</comment>
<sequence length="87" mass="9420">MQSPPPPSSKSLVLATAACTLEISTPCHLPFDRALSLPPATRHVPHLIKSREHNSNKQQSNPIHPQRRVSVERVPAARPAPPAAARV</sequence>
<accession>A0A5B7F105</accession>
<feature type="compositionally biased region" description="Pro residues" evidence="1">
    <location>
        <begin position="78"/>
        <end position="87"/>
    </location>
</feature>
<protein>
    <submittedName>
        <fullName evidence="2">Uncharacterized protein</fullName>
    </submittedName>
</protein>
<evidence type="ECO:0000313" key="3">
    <source>
        <dbReference type="Proteomes" id="UP000324222"/>
    </source>
</evidence>
<feature type="region of interest" description="Disordered" evidence="1">
    <location>
        <begin position="42"/>
        <end position="87"/>
    </location>
</feature>
<evidence type="ECO:0000256" key="1">
    <source>
        <dbReference type="SAM" id="MobiDB-lite"/>
    </source>
</evidence>
<dbReference type="Proteomes" id="UP000324222">
    <property type="component" value="Unassembled WGS sequence"/>
</dbReference>
<name>A0A5B7F105_PORTR</name>
<evidence type="ECO:0000313" key="2">
    <source>
        <dbReference type="EMBL" id="MPC38274.1"/>
    </source>
</evidence>
<dbReference type="AlphaFoldDB" id="A0A5B7F105"/>
<gene>
    <name evidence="2" type="ORF">E2C01_031780</name>
</gene>
<keyword evidence="3" id="KW-1185">Reference proteome</keyword>
<reference evidence="2 3" key="1">
    <citation type="submission" date="2019-05" db="EMBL/GenBank/DDBJ databases">
        <title>Another draft genome of Portunus trituberculatus and its Hox gene families provides insights of decapod evolution.</title>
        <authorList>
            <person name="Jeong J.-H."/>
            <person name="Song I."/>
            <person name="Kim S."/>
            <person name="Choi T."/>
            <person name="Kim D."/>
            <person name="Ryu S."/>
            <person name="Kim W."/>
        </authorList>
    </citation>
    <scope>NUCLEOTIDE SEQUENCE [LARGE SCALE GENOMIC DNA]</scope>
    <source>
        <tissue evidence="2">Muscle</tissue>
    </source>
</reference>
<organism evidence="2 3">
    <name type="scientific">Portunus trituberculatus</name>
    <name type="common">Swimming crab</name>
    <name type="synonym">Neptunus trituberculatus</name>
    <dbReference type="NCBI Taxonomy" id="210409"/>
    <lineage>
        <taxon>Eukaryota</taxon>
        <taxon>Metazoa</taxon>
        <taxon>Ecdysozoa</taxon>
        <taxon>Arthropoda</taxon>
        <taxon>Crustacea</taxon>
        <taxon>Multicrustacea</taxon>
        <taxon>Malacostraca</taxon>
        <taxon>Eumalacostraca</taxon>
        <taxon>Eucarida</taxon>
        <taxon>Decapoda</taxon>
        <taxon>Pleocyemata</taxon>
        <taxon>Brachyura</taxon>
        <taxon>Eubrachyura</taxon>
        <taxon>Portunoidea</taxon>
        <taxon>Portunidae</taxon>
        <taxon>Portuninae</taxon>
        <taxon>Portunus</taxon>
    </lineage>
</organism>
<dbReference type="EMBL" id="VSRR010004027">
    <property type="protein sequence ID" value="MPC38274.1"/>
    <property type="molecule type" value="Genomic_DNA"/>
</dbReference>